<dbReference type="InterPro" id="IPR005762">
    <property type="entry name" value="MurD"/>
</dbReference>
<evidence type="ECO:0000256" key="4">
    <source>
        <dbReference type="ARBA" id="ARBA00022598"/>
    </source>
</evidence>
<dbReference type="SUPFAM" id="SSF51984">
    <property type="entry name" value="MurCD N-terminal domain"/>
    <property type="match status" value="1"/>
</dbReference>
<dbReference type="Gene3D" id="3.40.50.720">
    <property type="entry name" value="NAD(P)-binding Rossmann-like Domain"/>
    <property type="match status" value="1"/>
</dbReference>
<dbReference type="Pfam" id="PF02875">
    <property type="entry name" value="Mur_ligase_C"/>
    <property type="match status" value="1"/>
</dbReference>
<evidence type="ECO:0000256" key="2">
    <source>
        <dbReference type="ARBA" id="ARBA00004752"/>
    </source>
</evidence>
<protein>
    <recommendedName>
        <fullName evidence="7 8">UDP-N-acetylmuramoylalanine--D-glutamate ligase</fullName>
        <ecNumber evidence="7 8">6.3.2.9</ecNumber>
    </recommendedName>
    <alternativeName>
        <fullName evidence="7">D-glutamic acid-adding enzyme</fullName>
    </alternativeName>
    <alternativeName>
        <fullName evidence="7">UDP-N-acetylmuramoyl-L-alanyl-D-glutamate synthetase</fullName>
    </alternativeName>
</protein>
<dbReference type="RefSeq" id="WP_353293161.1">
    <property type="nucleotide sequence ID" value="NZ_BAABWH010000001.1"/>
</dbReference>
<dbReference type="Pfam" id="PF21799">
    <property type="entry name" value="MurD-like_N"/>
    <property type="match status" value="1"/>
</dbReference>
<sequence length="456" mass="48116">MMTGSKNNKHYLIIGLGLTGLSCARFCQSKDLTFSLCDTRSELAGIEAIKEEFPGISISLGLLTAEFLSEFDELLVSPGISVNTPVFQAAKERGVVISGDVQLFSEYRTKPLIAITGSNGKSTVTTLVASLLNEAGVRATACGNIGLPVLDLLAEEDDSQVYVAELSSFQLETTRNLNADVAGILNISPDHMDRYAGMADYERAKQRIFQGAKHVVINGNDDHTIPVLSGANKSSHFSLDTPAAADFGLIRESGRVMLCKGSDPLTDASALKIRGMHNVANALAALAFVDALDVEGIDIDLSDCLPALTSFTGLDHRCQHVATAAGVDYINDSKGTNEGSTVAAIEGLAPLTQGSLWLIAGGESKGQTFTELAAACTNRVAGAYVFGADKAILAAALSGHTKVLQYNTLSEALNDAALAANADDVVLFSPACASFDQFKNYVQRGEYFVQCVEGLS</sequence>
<keyword evidence="6 7" id="KW-0067">ATP-binding</keyword>
<name>A0ABP9ZVS0_9GAMM</name>
<evidence type="ECO:0000256" key="8">
    <source>
        <dbReference type="RuleBase" id="RU003664"/>
    </source>
</evidence>
<gene>
    <name evidence="7 11" type="primary">murD</name>
    <name evidence="11" type="ORF">NBRC116585_03430</name>
</gene>
<feature type="domain" description="Mur ligase C-terminal" evidence="9">
    <location>
        <begin position="316"/>
        <end position="432"/>
    </location>
</feature>
<evidence type="ECO:0000259" key="10">
    <source>
        <dbReference type="Pfam" id="PF08245"/>
    </source>
</evidence>
<keyword evidence="7 8" id="KW-0131">Cell cycle</keyword>
<dbReference type="PANTHER" id="PTHR43692:SF1">
    <property type="entry name" value="UDP-N-ACETYLMURAMOYLALANINE--D-GLUTAMATE LIGASE"/>
    <property type="match status" value="1"/>
</dbReference>
<dbReference type="Gene3D" id="3.40.1190.10">
    <property type="entry name" value="Mur-like, catalytic domain"/>
    <property type="match status" value="1"/>
</dbReference>
<evidence type="ECO:0000256" key="7">
    <source>
        <dbReference type="HAMAP-Rule" id="MF_00639"/>
    </source>
</evidence>
<dbReference type="Proteomes" id="UP001481413">
    <property type="component" value="Unassembled WGS sequence"/>
</dbReference>
<keyword evidence="7 8" id="KW-0573">Peptidoglycan synthesis</keyword>
<comment type="similarity">
    <text evidence="7">Belongs to the MurCDEF family.</text>
</comment>
<comment type="subcellular location">
    <subcellularLocation>
        <location evidence="1 7 8">Cytoplasm</location>
    </subcellularLocation>
</comment>
<evidence type="ECO:0000259" key="9">
    <source>
        <dbReference type="Pfam" id="PF02875"/>
    </source>
</evidence>
<keyword evidence="7 8" id="KW-0133">Cell shape</keyword>
<dbReference type="PROSITE" id="PS51257">
    <property type="entry name" value="PROKAR_LIPOPROTEIN"/>
    <property type="match status" value="1"/>
</dbReference>
<dbReference type="InterPro" id="IPR036565">
    <property type="entry name" value="Mur-like_cat_sf"/>
</dbReference>
<dbReference type="SUPFAM" id="SSF53244">
    <property type="entry name" value="MurD-like peptide ligases, peptide-binding domain"/>
    <property type="match status" value="1"/>
</dbReference>
<proteinExistence type="inferred from homology"/>
<keyword evidence="12" id="KW-1185">Reference proteome</keyword>
<dbReference type="HAMAP" id="MF_00639">
    <property type="entry name" value="MurD"/>
    <property type="match status" value="1"/>
</dbReference>
<dbReference type="EC" id="6.3.2.9" evidence="7 8"/>
<organism evidence="11 12">
    <name type="scientific">Thalassolituus maritimus</name>
    <dbReference type="NCBI Taxonomy" id="484498"/>
    <lineage>
        <taxon>Bacteria</taxon>
        <taxon>Pseudomonadati</taxon>
        <taxon>Pseudomonadota</taxon>
        <taxon>Gammaproteobacteria</taxon>
        <taxon>Oceanospirillales</taxon>
        <taxon>Oceanospirillaceae</taxon>
        <taxon>Thalassolituus</taxon>
    </lineage>
</organism>
<evidence type="ECO:0000256" key="1">
    <source>
        <dbReference type="ARBA" id="ARBA00004496"/>
    </source>
</evidence>
<dbReference type="InterPro" id="IPR004101">
    <property type="entry name" value="Mur_ligase_C"/>
</dbReference>
<dbReference type="InterPro" id="IPR013221">
    <property type="entry name" value="Mur_ligase_cen"/>
</dbReference>
<comment type="function">
    <text evidence="7 8">Cell wall formation. Catalyzes the addition of glutamate to the nucleotide precursor UDP-N-acetylmuramoyl-L-alanine (UMA).</text>
</comment>
<dbReference type="Gene3D" id="3.90.190.20">
    <property type="entry name" value="Mur ligase, C-terminal domain"/>
    <property type="match status" value="1"/>
</dbReference>
<dbReference type="NCBIfam" id="TIGR01087">
    <property type="entry name" value="murD"/>
    <property type="match status" value="1"/>
</dbReference>
<keyword evidence="5 7" id="KW-0547">Nucleotide-binding</keyword>
<evidence type="ECO:0000256" key="3">
    <source>
        <dbReference type="ARBA" id="ARBA00022490"/>
    </source>
</evidence>
<evidence type="ECO:0000313" key="12">
    <source>
        <dbReference type="Proteomes" id="UP001481413"/>
    </source>
</evidence>
<keyword evidence="7 8" id="KW-0961">Cell wall biogenesis/degradation</keyword>
<comment type="pathway">
    <text evidence="2 7 8">Cell wall biogenesis; peptidoglycan biosynthesis.</text>
</comment>
<keyword evidence="3 7" id="KW-0963">Cytoplasm</keyword>
<dbReference type="GO" id="GO:0016874">
    <property type="term" value="F:ligase activity"/>
    <property type="evidence" value="ECO:0007669"/>
    <property type="project" value="UniProtKB-KW"/>
</dbReference>
<dbReference type="PANTHER" id="PTHR43692">
    <property type="entry name" value="UDP-N-ACETYLMURAMOYLALANINE--D-GLUTAMATE LIGASE"/>
    <property type="match status" value="1"/>
</dbReference>
<comment type="catalytic activity">
    <reaction evidence="7 8">
        <text>UDP-N-acetyl-alpha-D-muramoyl-L-alanine + D-glutamate + ATP = UDP-N-acetyl-alpha-D-muramoyl-L-alanyl-D-glutamate + ADP + phosphate + H(+)</text>
        <dbReference type="Rhea" id="RHEA:16429"/>
        <dbReference type="ChEBI" id="CHEBI:15378"/>
        <dbReference type="ChEBI" id="CHEBI:29986"/>
        <dbReference type="ChEBI" id="CHEBI:30616"/>
        <dbReference type="ChEBI" id="CHEBI:43474"/>
        <dbReference type="ChEBI" id="CHEBI:83898"/>
        <dbReference type="ChEBI" id="CHEBI:83900"/>
        <dbReference type="ChEBI" id="CHEBI:456216"/>
        <dbReference type="EC" id="6.3.2.9"/>
    </reaction>
</comment>
<dbReference type="InterPro" id="IPR036615">
    <property type="entry name" value="Mur_ligase_C_dom_sf"/>
</dbReference>
<keyword evidence="7 8" id="KW-0132">Cell division</keyword>
<dbReference type="SUPFAM" id="SSF53623">
    <property type="entry name" value="MurD-like peptide ligases, catalytic domain"/>
    <property type="match status" value="1"/>
</dbReference>
<evidence type="ECO:0000256" key="5">
    <source>
        <dbReference type="ARBA" id="ARBA00022741"/>
    </source>
</evidence>
<dbReference type="EMBL" id="BAABWH010000001">
    <property type="protein sequence ID" value="GAA6144226.1"/>
    <property type="molecule type" value="Genomic_DNA"/>
</dbReference>
<evidence type="ECO:0000256" key="6">
    <source>
        <dbReference type="ARBA" id="ARBA00022840"/>
    </source>
</evidence>
<accession>A0ABP9ZVS0</accession>
<keyword evidence="4 7" id="KW-0436">Ligase</keyword>
<dbReference type="Pfam" id="PF08245">
    <property type="entry name" value="Mur_ligase_M"/>
    <property type="match status" value="1"/>
</dbReference>
<feature type="binding site" evidence="7">
    <location>
        <begin position="117"/>
        <end position="123"/>
    </location>
    <ligand>
        <name>ATP</name>
        <dbReference type="ChEBI" id="CHEBI:30616"/>
    </ligand>
</feature>
<reference evidence="11 12" key="1">
    <citation type="submission" date="2024-04" db="EMBL/GenBank/DDBJ databases">
        <title>Draft genome sequence of Thalassolituus maritimus NBRC 116585.</title>
        <authorList>
            <person name="Miyakawa T."/>
            <person name="Kusuya Y."/>
            <person name="Miura T."/>
        </authorList>
    </citation>
    <scope>NUCLEOTIDE SEQUENCE [LARGE SCALE GENOMIC DNA]</scope>
    <source>
        <strain evidence="11 12">5NW40-0001</strain>
    </source>
</reference>
<evidence type="ECO:0000313" key="11">
    <source>
        <dbReference type="EMBL" id="GAA6144226.1"/>
    </source>
</evidence>
<comment type="caution">
    <text evidence="11">The sequence shown here is derived from an EMBL/GenBank/DDBJ whole genome shotgun (WGS) entry which is preliminary data.</text>
</comment>
<feature type="domain" description="Mur ligase central" evidence="10">
    <location>
        <begin position="115"/>
        <end position="288"/>
    </location>
</feature>